<dbReference type="RefSeq" id="WP_380023607.1">
    <property type="nucleotide sequence ID" value="NZ_JBHSHC010000006.1"/>
</dbReference>
<gene>
    <name evidence="1" type="ORF">ACFO8Q_00990</name>
</gene>
<name>A0ABV9PWW2_9BACL</name>
<organism evidence="1 2">
    <name type="scientific">Effusibacillus consociatus</name>
    <dbReference type="NCBI Taxonomy" id="1117041"/>
    <lineage>
        <taxon>Bacteria</taxon>
        <taxon>Bacillati</taxon>
        <taxon>Bacillota</taxon>
        <taxon>Bacilli</taxon>
        <taxon>Bacillales</taxon>
        <taxon>Alicyclobacillaceae</taxon>
        <taxon>Effusibacillus</taxon>
    </lineage>
</organism>
<comment type="caution">
    <text evidence="1">The sequence shown here is derived from an EMBL/GenBank/DDBJ whole genome shotgun (WGS) entry which is preliminary data.</text>
</comment>
<keyword evidence="2" id="KW-1185">Reference proteome</keyword>
<dbReference type="Proteomes" id="UP001596002">
    <property type="component" value="Unassembled WGS sequence"/>
</dbReference>
<evidence type="ECO:0000313" key="1">
    <source>
        <dbReference type="EMBL" id="MFC4765984.1"/>
    </source>
</evidence>
<protein>
    <submittedName>
        <fullName evidence="1">Uncharacterized protein</fullName>
    </submittedName>
</protein>
<dbReference type="EMBL" id="JBHSHC010000006">
    <property type="protein sequence ID" value="MFC4765984.1"/>
    <property type="molecule type" value="Genomic_DNA"/>
</dbReference>
<proteinExistence type="predicted"/>
<evidence type="ECO:0000313" key="2">
    <source>
        <dbReference type="Proteomes" id="UP001596002"/>
    </source>
</evidence>
<accession>A0ABV9PWW2</accession>
<reference evidence="2" key="1">
    <citation type="journal article" date="2019" name="Int. J. Syst. Evol. Microbiol.">
        <title>The Global Catalogue of Microorganisms (GCM) 10K type strain sequencing project: providing services to taxonomists for standard genome sequencing and annotation.</title>
        <authorList>
            <consortium name="The Broad Institute Genomics Platform"/>
            <consortium name="The Broad Institute Genome Sequencing Center for Infectious Disease"/>
            <person name="Wu L."/>
            <person name="Ma J."/>
        </authorList>
    </citation>
    <scope>NUCLEOTIDE SEQUENCE [LARGE SCALE GENOMIC DNA]</scope>
    <source>
        <strain evidence="2">WYCCWR 12678</strain>
    </source>
</reference>
<sequence length="54" mass="6056">MGKMIPDATDHQRATADGWLLEEEPRLLEEGNGQLYPEVKKTLQHYGIKGCACI</sequence>